<evidence type="ECO:0000313" key="1">
    <source>
        <dbReference type="EMBL" id="NNH74504.1"/>
    </source>
</evidence>
<dbReference type="RefSeq" id="WP_067516234.1">
    <property type="nucleotide sequence ID" value="NZ_JABELX010000014.1"/>
</dbReference>
<evidence type="ECO:0000313" key="2">
    <source>
        <dbReference type="Proteomes" id="UP000586827"/>
    </source>
</evidence>
<dbReference type="EMBL" id="JABELX010000014">
    <property type="protein sequence ID" value="NNH74504.1"/>
    <property type="molecule type" value="Genomic_DNA"/>
</dbReference>
<dbReference type="Proteomes" id="UP000586827">
    <property type="component" value="Unassembled WGS sequence"/>
</dbReference>
<proteinExistence type="predicted"/>
<gene>
    <name evidence="1" type="ORF">HLB23_32440</name>
</gene>
<name>A0A849C767_9NOCA</name>
<sequence length="70" mass="7616">MTLSSVPDGADAATVRAMLSCGNPRWARQHPHKAMQVHLECEVGICATKTVAFLTLQQQGRIVPDSGRDR</sequence>
<reference evidence="1 2" key="1">
    <citation type="submission" date="2020-05" db="EMBL/GenBank/DDBJ databases">
        <title>MicrobeNet Type strains.</title>
        <authorList>
            <person name="Nicholson A.C."/>
        </authorList>
    </citation>
    <scope>NUCLEOTIDE SEQUENCE [LARGE SCALE GENOMIC DNA]</scope>
    <source>
        <strain evidence="1 2">JCM 3224</strain>
    </source>
</reference>
<accession>A0A849C767</accession>
<dbReference type="AlphaFoldDB" id="A0A849C767"/>
<keyword evidence="2" id="KW-1185">Reference proteome</keyword>
<protein>
    <submittedName>
        <fullName evidence="1">Uncharacterized protein</fullName>
    </submittedName>
</protein>
<organism evidence="1 2">
    <name type="scientific">Nocardia uniformis</name>
    <dbReference type="NCBI Taxonomy" id="53432"/>
    <lineage>
        <taxon>Bacteria</taxon>
        <taxon>Bacillati</taxon>
        <taxon>Actinomycetota</taxon>
        <taxon>Actinomycetes</taxon>
        <taxon>Mycobacteriales</taxon>
        <taxon>Nocardiaceae</taxon>
        <taxon>Nocardia</taxon>
    </lineage>
</organism>
<comment type="caution">
    <text evidence="1">The sequence shown here is derived from an EMBL/GenBank/DDBJ whole genome shotgun (WGS) entry which is preliminary data.</text>
</comment>